<protein>
    <submittedName>
        <fullName evidence="2">Uncharacterized protein</fullName>
    </submittedName>
</protein>
<evidence type="ECO:0000256" key="1">
    <source>
        <dbReference type="SAM" id="MobiDB-lite"/>
    </source>
</evidence>
<dbReference type="EMBL" id="JAOYFB010000040">
    <property type="protein sequence ID" value="KAK4036244.1"/>
    <property type="molecule type" value="Genomic_DNA"/>
</dbReference>
<reference evidence="2 3" key="1">
    <citation type="journal article" date="2023" name="Nucleic Acids Res.">
        <title>The hologenome of Daphnia magna reveals possible DNA methylation and microbiome-mediated evolution of the host genome.</title>
        <authorList>
            <person name="Chaturvedi A."/>
            <person name="Li X."/>
            <person name="Dhandapani V."/>
            <person name="Marshall H."/>
            <person name="Kissane S."/>
            <person name="Cuenca-Cambronero M."/>
            <person name="Asole G."/>
            <person name="Calvet F."/>
            <person name="Ruiz-Romero M."/>
            <person name="Marangio P."/>
            <person name="Guigo R."/>
            <person name="Rago D."/>
            <person name="Mirbahai L."/>
            <person name="Eastwood N."/>
            <person name="Colbourne J.K."/>
            <person name="Zhou J."/>
            <person name="Mallon E."/>
            <person name="Orsini L."/>
        </authorList>
    </citation>
    <scope>NUCLEOTIDE SEQUENCE [LARGE SCALE GENOMIC DNA]</scope>
    <source>
        <strain evidence="2">LRV0_1</strain>
    </source>
</reference>
<feature type="region of interest" description="Disordered" evidence="1">
    <location>
        <begin position="115"/>
        <end position="144"/>
    </location>
</feature>
<evidence type="ECO:0000313" key="2">
    <source>
        <dbReference type="EMBL" id="KAK4036244.1"/>
    </source>
</evidence>
<accession>A0ABR0B3G9</accession>
<organism evidence="2 3">
    <name type="scientific">Daphnia magna</name>
    <dbReference type="NCBI Taxonomy" id="35525"/>
    <lineage>
        <taxon>Eukaryota</taxon>
        <taxon>Metazoa</taxon>
        <taxon>Ecdysozoa</taxon>
        <taxon>Arthropoda</taxon>
        <taxon>Crustacea</taxon>
        <taxon>Branchiopoda</taxon>
        <taxon>Diplostraca</taxon>
        <taxon>Cladocera</taxon>
        <taxon>Anomopoda</taxon>
        <taxon>Daphniidae</taxon>
        <taxon>Daphnia</taxon>
    </lineage>
</organism>
<evidence type="ECO:0000313" key="3">
    <source>
        <dbReference type="Proteomes" id="UP001234178"/>
    </source>
</evidence>
<proteinExistence type="predicted"/>
<keyword evidence="3" id="KW-1185">Reference proteome</keyword>
<gene>
    <name evidence="2" type="ORF">OUZ56_028309</name>
</gene>
<sequence length="144" mass="16459">MCGRLSPGGNYESVVCGFTRKKEAQHRDKGMRHRYTYPPKVHAVFYDSDKTRNTRNVRAWDCKGRDKLAVKIKSPAGESQPNRENTSRDFLIIFHVSFLKGIDSTSRRAYAADFSSKPRHNGDEMLSTTTKKNVEGEREDDNCV</sequence>
<dbReference type="Proteomes" id="UP001234178">
    <property type="component" value="Unassembled WGS sequence"/>
</dbReference>
<comment type="caution">
    <text evidence="2">The sequence shown here is derived from an EMBL/GenBank/DDBJ whole genome shotgun (WGS) entry which is preliminary data.</text>
</comment>
<name>A0ABR0B3G9_9CRUS</name>